<gene>
    <name evidence="2" type="ORF">DCHRY22_LOCUS14283</name>
</gene>
<reference evidence="2" key="1">
    <citation type="submission" date="2021-09" db="EMBL/GenBank/DDBJ databases">
        <authorList>
            <person name="Martin H S."/>
        </authorList>
    </citation>
    <scope>NUCLEOTIDE SEQUENCE</scope>
</reference>
<accession>A0A8J2R660</accession>
<protein>
    <submittedName>
        <fullName evidence="2">(African queen) hypothetical protein</fullName>
    </submittedName>
</protein>
<dbReference type="EMBL" id="CAKASE010000080">
    <property type="protein sequence ID" value="CAG9581784.1"/>
    <property type="molecule type" value="Genomic_DNA"/>
</dbReference>
<evidence type="ECO:0000313" key="3">
    <source>
        <dbReference type="Proteomes" id="UP000789524"/>
    </source>
</evidence>
<evidence type="ECO:0000313" key="2">
    <source>
        <dbReference type="EMBL" id="CAG9581784.1"/>
    </source>
</evidence>
<feature type="compositionally biased region" description="Basic residues" evidence="1">
    <location>
        <begin position="53"/>
        <end position="69"/>
    </location>
</feature>
<dbReference type="Proteomes" id="UP000789524">
    <property type="component" value="Unassembled WGS sequence"/>
</dbReference>
<keyword evidence="3" id="KW-1185">Reference proteome</keyword>
<name>A0A8J2R660_9NEOP</name>
<sequence length="95" mass="10315">MTQEVISTGDNKSGSATAAIKLVSRRVRDRAKVKPRGREGGARGGRLGLSRGGVRRQSARSRRRRRTRRAATVPCVSAAAPWCTPKHPAGERPTR</sequence>
<organism evidence="2 3">
    <name type="scientific">Danaus chrysippus</name>
    <name type="common">African queen</name>
    <dbReference type="NCBI Taxonomy" id="151541"/>
    <lineage>
        <taxon>Eukaryota</taxon>
        <taxon>Metazoa</taxon>
        <taxon>Ecdysozoa</taxon>
        <taxon>Arthropoda</taxon>
        <taxon>Hexapoda</taxon>
        <taxon>Insecta</taxon>
        <taxon>Pterygota</taxon>
        <taxon>Neoptera</taxon>
        <taxon>Endopterygota</taxon>
        <taxon>Lepidoptera</taxon>
        <taxon>Glossata</taxon>
        <taxon>Ditrysia</taxon>
        <taxon>Papilionoidea</taxon>
        <taxon>Nymphalidae</taxon>
        <taxon>Danainae</taxon>
        <taxon>Danaini</taxon>
        <taxon>Danaina</taxon>
        <taxon>Danaus</taxon>
        <taxon>Anosia</taxon>
    </lineage>
</organism>
<proteinExistence type="predicted"/>
<feature type="region of interest" description="Disordered" evidence="1">
    <location>
        <begin position="28"/>
        <end position="73"/>
    </location>
</feature>
<feature type="compositionally biased region" description="Gly residues" evidence="1">
    <location>
        <begin position="42"/>
        <end position="51"/>
    </location>
</feature>
<evidence type="ECO:0000256" key="1">
    <source>
        <dbReference type="SAM" id="MobiDB-lite"/>
    </source>
</evidence>
<dbReference type="AlphaFoldDB" id="A0A8J2R660"/>
<comment type="caution">
    <text evidence="2">The sequence shown here is derived from an EMBL/GenBank/DDBJ whole genome shotgun (WGS) entry which is preliminary data.</text>
</comment>
<feature type="compositionally biased region" description="Basic and acidic residues" evidence="1">
    <location>
        <begin position="30"/>
        <end position="41"/>
    </location>
</feature>